<dbReference type="PATRIC" id="fig|388467.6.peg.467"/>
<dbReference type="AlphaFoldDB" id="A0A073CDJ3"/>
<dbReference type="CDD" id="cd08919">
    <property type="entry name" value="PBP-like"/>
    <property type="match status" value="1"/>
</dbReference>
<dbReference type="Pfam" id="PF00502">
    <property type="entry name" value="Phycobilisome"/>
    <property type="match status" value="1"/>
</dbReference>
<dbReference type="STRING" id="388467.A19Y_0517"/>
<evidence type="ECO:0008006" key="6">
    <source>
        <dbReference type="Google" id="ProtNLM"/>
    </source>
</evidence>
<dbReference type="InterPro" id="IPR009050">
    <property type="entry name" value="Globin-like_sf"/>
</dbReference>
<evidence type="ECO:0000256" key="1">
    <source>
        <dbReference type="ARBA" id="ARBA00008182"/>
    </source>
</evidence>
<dbReference type="EMBL" id="CM002803">
    <property type="protein sequence ID" value="KEI65718.1"/>
    <property type="molecule type" value="Genomic_DNA"/>
</dbReference>
<dbReference type="eggNOG" id="ENOG5032Q3U">
    <property type="taxonomic scope" value="Bacteria"/>
</dbReference>
<dbReference type="RefSeq" id="WP_026786815.1">
    <property type="nucleotide sequence ID" value="NZ_CM002803.1"/>
</dbReference>
<keyword evidence="3" id="KW-0089">Bile pigment</keyword>
<protein>
    <recommendedName>
        <fullName evidence="6">Phycobilisome protein</fullName>
    </recommendedName>
</protein>
<organism evidence="4 5">
    <name type="scientific">Planktothrix agardhii (strain NIVA-CYA 126/8)</name>
    <dbReference type="NCBI Taxonomy" id="388467"/>
    <lineage>
        <taxon>Bacteria</taxon>
        <taxon>Bacillati</taxon>
        <taxon>Cyanobacteriota</taxon>
        <taxon>Cyanophyceae</taxon>
        <taxon>Oscillatoriophycideae</taxon>
        <taxon>Oscillatoriales</taxon>
        <taxon>Microcoleaceae</taxon>
        <taxon>Planktothrix</taxon>
    </lineage>
</organism>
<sequence length="168" mass="19451">MPTINSTWDDLILQCDGRYLTNAELKPLHQYVQTLNARTKTYEVLRVKSAGLIKQTLKKFMFSHPEIMEKHSKRCVYDMSMTMCLMSVALLRDDPHFFKESLMLWLANILAAHEKNTQCLQAYTYLQEALQEQLPSVCNQLLKPYMDIILEVLDTPPKLLANVQRSGV</sequence>
<name>A0A073CDJ3_PLAA1</name>
<dbReference type="InterPro" id="IPR012128">
    <property type="entry name" value="Phycobilisome_asu/bsu"/>
</dbReference>
<reference evidence="4 5" key="1">
    <citation type="journal article" date="2014" name="Appl. Environ. Microbiol.">
        <title>Elucidation of insertion elements encoded on plasmids and in vitro construction of shuttle vectors from the toxic cyanobacterium Planktothrix.</title>
        <authorList>
            <person name="Christiansen G."/>
            <person name="Goesmann A."/>
            <person name="Kurmayer R."/>
        </authorList>
    </citation>
    <scope>NUCLEOTIDE SEQUENCE [LARGE SCALE GENOMIC DNA]</scope>
    <source>
        <strain evidence="4 5">NIVA-CYA 126/8</strain>
    </source>
</reference>
<dbReference type="SUPFAM" id="SSF46458">
    <property type="entry name" value="Globin-like"/>
    <property type="match status" value="1"/>
</dbReference>
<proteinExistence type="inferred from homology"/>
<dbReference type="GO" id="GO:0015979">
    <property type="term" value="P:photosynthesis"/>
    <property type="evidence" value="ECO:0007669"/>
    <property type="project" value="InterPro"/>
</dbReference>
<accession>A0A073CDJ3</accession>
<dbReference type="GeneID" id="77286798"/>
<comment type="similarity">
    <text evidence="1">Belongs to the phycobiliprotein family.</text>
</comment>
<dbReference type="InterPro" id="IPR038719">
    <property type="entry name" value="Phycobilisome_asu/bsu_sf"/>
</dbReference>
<evidence type="ECO:0000313" key="5">
    <source>
        <dbReference type="Proteomes" id="UP000027395"/>
    </source>
</evidence>
<evidence type="ECO:0000256" key="2">
    <source>
        <dbReference type="ARBA" id="ARBA00022991"/>
    </source>
</evidence>
<keyword evidence="2" id="KW-0157">Chromophore</keyword>
<dbReference type="Gene3D" id="1.10.490.20">
    <property type="entry name" value="Phycocyanins"/>
    <property type="match status" value="1"/>
</dbReference>
<dbReference type="GO" id="GO:0030089">
    <property type="term" value="C:phycobilisome"/>
    <property type="evidence" value="ECO:0007669"/>
    <property type="project" value="InterPro"/>
</dbReference>
<evidence type="ECO:0000256" key="3">
    <source>
        <dbReference type="ARBA" id="ARBA00023307"/>
    </source>
</evidence>
<evidence type="ECO:0000313" key="4">
    <source>
        <dbReference type="EMBL" id="KEI65718.1"/>
    </source>
</evidence>
<keyword evidence="5" id="KW-1185">Reference proteome</keyword>
<gene>
    <name evidence="4" type="ORF">A19Y_0517</name>
</gene>
<dbReference type="HOGENOM" id="CLU_137322_0_0_3"/>
<dbReference type="Proteomes" id="UP000027395">
    <property type="component" value="Chromosome"/>
</dbReference>